<gene>
    <name evidence="1" type="ORF">E1292_36415</name>
</gene>
<proteinExistence type="predicted"/>
<dbReference type="Proteomes" id="UP000295258">
    <property type="component" value="Unassembled WGS sequence"/>
</dbReference>
<comment type="caution">
    <text evidence="1">The sequence shown here is derived from an EMBL/GenBank/DDBJ whole genome shotgun (WGS) entry which is preliminary data.</text>
</comment>
<evidence type="ECO:0000313" key="2">
    <source>
        <dbReference type="Proteomes" id="UP000295258"/>
    </source>
</evidence>
<dbReference type="RefSeq" id="WP_132601965.1">
    <property type="nucleotide sequence ID" value="NZ_SMKO01000147.1"/>
</dbReference>
<reference evidence="1 2" key="1">
    <citation type="submission" date="2019-03" db="EMBL/GenBank/DDBJ databases">
        <title>Draft genome sequences of novel Actinobacteria.</title>
        <authorList>
            <person name="Sahin N."/>
            <person name="Ay H."/>
            <person name="Saygin H."/>
        </authorList>
    </citation>
    <scope>NUCLEOTIDE SEQUENCE [LARGE SCALE GENOMIC DNA]</scope>
    <source>
        <strain evidence="1 2">KC310</strain>
    </source>
</reference>
<evidence type="ECO:0000313" key="1">
    <source>
        <dbReference type="EMBL" id="TDC97779.1"/>
    </source>
</evidence>
<dbReference type="AlphaFoldDB" id="A0A4R4VDU5"/>
<protein>
    <submittedName>
        <fullName evidence="1">Uncharacterized protein</fullName>
    </submittedName>
</protein>
<name>A0A4R4VDU5_9ACTN</name>
<accession>A0A4R4VDU5</accession>
<keyword evidence="2" id="KW-1185">Reference proteome</keyword>
<sequence length="102" mass="10378">MPFVQLTTGLPVSRDLAGRLAACFCDALGLAEGDVIVQHVPAAAGPGAVAVVVGRPRPAEAMRESVSRAGALLAEGLELDPDLVFVTWPEPCVSATGRGALT</sequence>
<dbReference type="EMBL" id="SMKO01000147">
    <property type="protein sequence ID" value="TDC97779.1"/>
    <property type="molecule type" value="Genomic_DNA"/>
</dbReference>
<organism evidence="1 2">
    <name type="scientific">Nonomuraea deserti</name>
    <dbReference type="NCBI Taxonomy" id="1848322"/>
    <lineage>
        <taxon>Bacteria</taxon>
        <taxon>Bacillati</taxon>
        <taxon>Actinomycetota</taxon>
        <taxon>Actinomycetes</taxon>
        <taxon>Streptosporangiales</taxon>
        <taxon>Streptosporangiaceae</taxon>
        <taxon>Nonomuraea</taxon>
    </lineage>
</organism>